<evidence type="ECO:0000313" key="11">
    <source>
        <dbReference type="Proteomes" id="UP000262427"/>
    </source>
</evidence>
<evidence type="ECO:0000313" key="12">
    <source>
        <dbReference type="Proteomes" id="UP001164049"/>
    </source>
</evidence>
<sequence length="135" mass="14900">MFDTKIAIVVRDDLATWQKLNVTAFLMSGITGASPEIMGEAYRDAADNTYHSLCVQPVIVLSGDQETLKAVHRRALERKVPHGLYIEDMFSTGHDAANRAVFAEHGPDSARVVGIALREEKKIVDKITKGARMHP</sequence>
<dbReference type="EMBL" id="LN899825">
    <property type="protein sequence ID" value="CUV35080.1"/>
    <property type="molecule type" value="Genomic_DNA"/>
</dbReference>
<dbReference type="PATRIC" id="fig|305.107.peg.2589"/>
<evidence type="ECO:0000313" key="10">
    <source>
        <dbReference type="EMBL" id="UZF17204.1"/>
    </source>
</evidence>
<geneLocation type="plasmid" evidence="10 12">
    <name>p1</name>
</geneLocation>
<dbReference type="SUPFAM" id="SSF102462">
    <property type="entry name" value="Peptidyl-tRNA hydrolase II"/>
    <property type="match status" value="1"/>
</dbReference>
<dbReference type="EMBL" id="LN899823">
    <property type="protein sequence ID" value="CUV24572.1"/>
    <property type="molecule type" value="Genomic_DNA"/>
</dbReference>
<dbReference type="InterPro" id="IPR018988">
    <property type="entry name" value="DUF2000"/>
</dbReference>
<evidence type="ECO:0000313" key="2">
    <source>
        <dbReference type="EMBL" id="CUV19297.1"/>
    </source>
</evidence>
<evidence type="ECO:0000313" key="5">
    <source>
        <dbReference type="EMBL" id="CUV35080.1"/>
    </source>
</evidence>
<dbReference type="EMBL" id="LN899822">
    <property type="protein sequence ID" value="CUV62500.1"/>
    <property type="molecule type" value="Genomic_DNA"/>
</dbReference>
<dbReference type="InterPro" id="IPR023476">
    <property type="entry name" value="Pep_tRNA_hydro_II_dom_sf"/>
</dbReference>
<evidence type="ECO:0000313" key="8">
    <source>
        <dbReference type="EMBL" id="CUV55889.1"/>
    </source>
</evidence>
<dbReference type="Gene3D" id="3.40.1490.10">
    <property type="entry name" value="Bit1"/>
    <property type="match status" value="1"/>
</dbReference>
<protein>
    <submittedName>
        <fullName evidence="1">DUF2000 domain-containing protein</fullName>
    </submittedName>
    <submittedName>
        <fullName evidence="10">DUF2000 family protein</fullName>
    </submittedName>
</protein>
<proteinExistence type="predicted"/>
<dbReference type="AlphaFoldDB" id="A0A0K1ZSK3"/>
<dbReference type="EMBL" id="LN899826">
    <property type="protein sequence ID" value="CUV41110.1"/>
    <property type="molecule type" value="Genomic_DNA"/>
</dbReference>
<evidence type="ECO:0000313" key="1">
    <source>
        <dbReference type="EMBL" id="AYA49256.1"/>
    </source>
</evidence>
<evidence type="ECO:0000313" key="9">
    <source>
        <dbReference type="EMBL" id="CUV62500.1"/>
    </source>
</evidence>
<name>A0A0K1ZSK3_RALSL</name>
<reference evidence="5" key="1">
    <citation type="submission" date="2015-10" db="EMBL/GenBank/DDBJ databases">
        <authorList>
            <person name="Gilbert D.G."/>
        </authorList>
    </citation>
    <scope>NUCLEOTIDE SEQUENCE</scope>
    <source>
        <strain evidence="5">Phyl III-seqv23</strain>
    </source>
</reference>
<dbReference type="EMBL" id="LN899827">
    <property type="protein sequence ID" value="CUV46345.1"/>
    <property type="molecule type" value="Genomic_DNA"/>
</dbReference>
<evidence type="ECO:0000313" key="3">
    <source>
        <dbReference type="EMBL" id="CUV24572.1"/>
    </source>
</evidence>
<reference evidence="1" key="2">
    <citation type="submission" date="2018-01" db="EMBL/GenBank/DDBJ databases">
        <title>Ralstonia pseudosolanacearum P824 infects blueberry.</title>
        <authorList>
            <person name="Bocsanczy A.M."/>
            <person name="Norman D.J."/>
        </authorList>
    </citation>
    <scope>NUCLEOTIDE SEQUENCE</scope>
    <source>
        <strain evidence="1">P824</strain>
    </source>
</reference>
<evidence type="ECO:0000313" key="6">
    <source>
        <dbReference type="EMBL" id="CUV41110.1"/>
    </source>
</evidence>
<dbReference type="EMBL" id="CP085044">
    <property type="protein sequence ID" value="UZF17204.1"/>
    <property type="molecule type" value="Genomic_DNA"/>
</dbReference>
<gene>
    <name evidence="10" type="ORF">LH706_24890</name>
    <name evidence="2" type="ORF">PSS4_v1_990026</name>
    <name evidence="9" type="ORF">RD1301_v1_2370014</name>
    <name evidence="1" type="ORF">RSP824_23075</name>
    <name evidence="3" type="ORF">RUN1744_v1_660028</name>
    <name evidence="4" type="ORF">RUN1985_v1_1550003</name>
    <name evidence="8" type="ORF">RUN215_v1_590024</name>
    <name evidence="5" type="ORF">TD1301_v1_1220016</name>
    <name evidence="6" type="ORF">TF3108_v1_680028</name>
    <name evidence="7" type="ORF">TO10_v1_560047</name>
</gene>
<reference evidence="10" key="4">
    <citation type="submission" date="2021-10" db="EMBL/GenBank/DDBJ databases">
        <title>Complete genome sequences of five Ralstonia solancearum strains isolated from sunflower.</title>
        <authorList>
            <person name="She X."/>
            <person name="He Z."/>
        </authorList>
    </citation>
    <scope>NUCLEOTIDE SEQUENCE</scope>
    <source>
        <strain evidence="10">RS638</strain>
        <plasmid evidence="10">p1</plasmid>
    </source>
</reference>
<organism evidence="5">
    <name type="scientific">Ralstonia solanacearum</name>
    <name type="common">Pseudomonas solanacearum</name>
    <dbReference type="NCBI Taxonomy" id="305"/>
    <lineage>
        <taxon>Bacteria</taxon>
        <taxon>Pseudomonadati</taxon>
        <taxon>Pseudomonadota</taxon>
        <taxon>Betaproteobacteria</taxon>
        <taxon>Burkholderiales</taxon>
        <taxon>Burkholderiaceae</taxon>
        <taxon>Ralstonia</taxon>
        <taxon>Ralstonia solanacearum species complex</taxon>
    </lineage>
</organism>
<dbReference type="EMBL" id="LN899824">
    <property type="protein sequence ID" value="CUV32077.1"/>
    <property type="molecule type" value="Genomic_DNA"/>
</dbReference>
<keyword evidence="10" id="KW-0614">Plasmid</keyword>
<reference evidence="11" key="3">
    <citation type="submission" date="2018-01" db="EMBL/GenBank/DDBJ databases">
        <title>Raltonia solanacearum P824 infects blueberry.</title>
        <authorList>
            <person name="Bocsanczy A.M."/>
            <person name="Norman D.J."/>
        </authorList>
    </citation>
    <scope>NUCLEOTIDE SEQUENCE [LARGE SCALE GENOMIC DNA]</scope>
    <source>
        <strain evidence="11">P824</strain>
    </source>
</reference>
<dbReference type="EMBL" id="LN899820">
    <property type="protein sequence ID" value="CUV55889.1"/>
    <property type="molecule type" value="Genomic_DNA"/>
</dbReference>
<evidence type="ECO:0000313" key="4">
    <source>
        <dbReference type="EMBL" id="CUV32077.1"/>
    </source>
</evidence>
<dbReference type="EMBL" id="LN899821">
    <property type="protein sequence ID" value="CUV19297.1"/>
    <property type="molecule type" value="Genomic_DNA"/>
</dbReference>
<dbReference type="EMBL" id="CP025742">
    <property type="protein sequence ID" value="AYA49256.1"/>
    <property type="molecule type" value="Genomic_DNA"/>
</dbReference>
<dbReference type="Pfam" id="PF09391">
    <property type="entry name" value="DUF2000"/>
    <property type="match status" value="1"/>
</dbReference>
<evidence type="ECO:0000313" key="7">
    <source>
        <dbReference type="EMBL" id="CUV46345.1"/>
    </source>
</evidence>
<dbReference type="Proteomes" id="UP000262427">
    <property type="component" value="Chromosome MP"/>
</dbReference>
<accession>A0A0K1ZSK3</accession>